<evidence type="ECO:0000313" key="2">
    <source>
        <dbReference type="EMBL" id="MBB5172964.1"/>
    </source>
</evidence>
<dbReference type="EMBL" id="JACHHB010000004">
    <property type="protein sequence ID" value="MBB5172964.1"/>
    <property type="molecule type" value="Genomic_DNA"/>
</dbReference>
<reference evidence="2 3" key="1">
    <citation type="submission" date="2020-08" db="EMBL/GenBank/DDBJ databases">
        <title>Genomic Encyclopedia of Type Strains, Phase IV (KMG-IV): sequencing the most valuable type-strain genomes for metagenomic binning, comparative biology and taxonomic classification.</title>
        <authorList>
            <person name="Goeker M."/>
        </authorList>
    </citation>
    <scope>NUCLEOTIDE SEQUENCE [LARGE SCALE GENOMIC DNA]</scope>
    <source>
        <strain evidence="2 3">DSM 24696</strain>
    </source>
</reference>
<comment type="caution">
    <text evidence="2">The sequence shown here is derived from an EMBL/GenBank/DDBJ whole genome shotgun (WGS) entry which is preliminary data.</text>
</comment>
<name>A0A840QNL3_9BACI</name>
<keyword evidence="1" id="KW-0472">Membrane</keyword>
<dbReference type="Proteomes" id="UP000551878">
    <property type="component" value="Unassembled WGS sequence"/>
</dbReference>
<accession>A0A840QNL3</accession>
<organism evidence="2 3">
    <name type="scientific">Texcoconibacillus texcoconensis</name>
    <dbReference type="NCBI Taxonomy" id="1095777"/>
    <lineage>
        <taxon>Bacteria</taxon>
        <taxon>Bacillati</taxon>
        <taxon>Bacillota</taxon>
        <taxon>Bacilli</taxon>
        <taxon>Bacillales</taxon>
        <taxon>Bacillaceae</taxon>
        <taxon>Texcoconibacillus</taxon>
    </lineage>
</organism>
<keyword evidence="1" id="KW-0812">Transmembrane</keyword>
<evidence type="ECO:0000256" key="1">
    <source>
        <dbReference type="SAM" id="Phobius"/>
    </source>
</evidence>
<gene>
    <name evidence="2" type="ORF">HNQ41_001127</name>
</gene>
<sequence length="184" mass="21599">MFTSISAFQATTLILLTFILIYHLLLQNRFKRLQNQFYQLRQTVESFDSHTEASFTPSSHIIDEQLQTMKLQCYQARNAVHKQTFGPHSKEMEFAPKQIPTVYEQLRSELSTETNELIEQFWVTYLQFLETHWLDSRGKLRSVFTGDETKKTGDVGQMMHAADRTVQQLDIFLSELSFMQSDQM</sequence>
<feature type="transmembrane region" description="Helical" evidence="1">
    <location>
        <begin position="6"/>
        <end position="26"/>
    </location>
</feature>
<keyword evidence="3" id="KW-1185">Reference proteome</keyword>
<dbReference type="AlphaFoldDB" id="A0A840QNL3"/>
<protein>
    <submittedName>
        <fullName evidence="2">Uncharacterized protein</fullName>
    </submittedName>
</protein>
<evidence type="ECO:0000313" key="3">
    <source>
        <dbReference type="Proteomes" id="UP000551878"/>
    </source>
</evidence>
<dbReference type="RefSeq" id="WP_184663419.1">
    <property type="nucleotide sequence ID" value="NZ_JACHHB010000004.1"/>
</dbReference>
<proteinExistence type="predicted"/>
<keyword evidence="1" id="KW-1133">Transmembrane helix</keyword>